<comment type="similarity">
    <text evidence="2">Belongs to the bacterial flagellin family.</text>
</comment>
<dbReference type="Proteomes" id="UP001084197">
    <property type="component" value="Unassembled WGS sequence"/>
</dbReference>
<evidence type="ECO:0000256" key="3">
    <source>
        <dbReference type="ARBA" id="ARBA00023143"/>
    </source>
</evidence>
<evidence type="ECO:0000313" key="6">
    <source>
        <dbReference type="EMBL" id="MCZ0702117.1"/>
    </source>
</evidence>
<feature type="domain" description="Flagellin N-terminal" evidence="4">
    <location>
        <begin position="3"/>
        <end position="140"/>
    </location>
</feature>
<dbReference type="Pfam" id="PF00700">
    <property type="entry name" value="Flagellin_C"/>
    <property type="match status" value="1"/>
</dbReference>
<dbReference type="EMBL" id="JAPRAT010000003">
    <property type="protein sequence ID" value="MCZ0702117.1"/>
    <property type="molecule type" value="Genomic_DNA"/>
</dbReference>
<dbReference type="InterPro" id="IPR013384">
    <property type="entry name" value="Flagell_FlgL"/>
</dbReference>
<dbReference type="GO" id="GO:0009424">
    <property type="term" value="C:bacterial-type flagellum hook"/>
    <property type="evidence" value="ECO:0007669"/>
    <property type="project" value="InterPro"/>
</dbReference>
<proteinExistence type="inferred from homology"/>
<sequence length="304" mass="34061">MRISQSMLSNNMLRNVSNSYGNLNKYMNQLSTGKKITRPSEDPVVAMKGMSYRSQVSNVEQYRRNIGEVHNWLDNSDDALHETTQVLHRLNELAVQASNGTYENTERESIAKEVDQLIENLAEVGNTKVNNKFIFNGTNTNGTLDPEGNPMYPITKNDDGTYTVSDNENDVFVEVSAGTRLKVNTNPTAVFSQDLFDDLQAFAAALRDEDIPDAELSQHIEVIQGHTNQVVNERADIGARMNRIELIENRLASQEVTAKDMMSNNEDAELEEIIINLTTQEAIHRASLSAGARILQPTLLDFLR</sequence>
<keyword evidence="6" id="KW-0282">Flagellum</keyword>
<feature type="domain" description="Flagellin C-terminal" evidence="5">
    <location>
        <begin position="221"/>
        <end position="303"/>
    </location>
</feature>
<keyword evidence="3" id="KW-0975">Bacterial flagellum</keyword>
<accession>A0A9J6R921</accession>
<dbReference type="SUPFAM" id="SSF64518">
    <property type="entry name" value="Phase 1 flagellin"/>
    <property type="match status" value="1"/>
</dbReference>
<name>A0A9J6R921_9BACI</name>
<dbReference type="GO" id="GO:0005198">
    <property type="term" value="F:structural molecule activity"/>
    <property type="evidence" value="ECO:0007669"/>
    <property type="project" value="InterPro"/>
</dbReference>
<dbReference type="AlphaFoldDB" id="A0A9J6R921"/>
<dbReference type="RefSeq" id="WP_268778885.1">
    <property type="nucleotide sequence ID" value="NZ_JAPRAT010000003.1"/>
</dbReference>
<keyword evidence="6" id="KW-0969">Cilium</keyword>
<keyword evidence="7" id="KW-1185">Reference proteome</keyword>
<comment type="caution">
    <text evidence="6">The sequence shown here is derived from an EMBL/GenBank/DDBJ whole genome shotgun (WGS) entry which is preliminary data.</text>
</comment>
<dbReference type="PANTHER" id="PTHR42792:SF1">
    <property type="entry name" value="FLAGELLAR HOOK-ASSOCIATED PROTEIN 3"/>
    <property type="match status" value="1"/>
</dbReference>
<protein>
    <submittedName>
        <fullName evidence="6">Flagellar hook-associated protein FlgL</fullName>
    </submittedName>
</protein>
<dbReference type="InterPro" id="IPR001492">
    <property type="entry name" value="Flagellin"/>
</dbReference>
<organism evidence="6 7">
    <name type="scientific">Natronobacillus azotifigens</name>
    <dbReference type="NCBI Taxonomy" id="472978"/>
    <lineage>
        <taxon>Bacteria</taxon>
        <taxon>Bacillati</taxon>
        <taxon>Bacillota</taxon>
        <taxon>Bacilli</taxon>
        <taxon>Bacillales</taxon>
        <taxon>Bacillaceae</taxon>
        <taxon>Natronobacillus</taxon>
    </lineage>
</organism>
<dbReference type="GO" id="GO:0071973">
    <property type="term" value="P:bacterial-type flagellum-dependent cell motility"/>
    <property type="evidence" value="ECO:0007669"/>
    <property type="project" value="InterPro"/>
</dbReference>
<dbReference type="Pfam" id="PF00669">
    <property type="entry name" value="Flagellin_N"/>
    <property type="match status" value="1"/>
</dbReference>
<evidence type="ECO:0000259" key="5">
    <source>
        <dbReference type="Pfam" id="PF00700"/>
    </source>
</evidence>
<gene>
    <name evidence="6" type="primary">flgL</name>
    <name evidence="6" type="ORF">OWO01_02695</name>
</gene>
<evidence type="ECO:0000259" key="4">
    <source>
        <dbReference type="Pfam" id="PF00669"/>
    </source>
</evidence>
<dbReference type="Gene3D" id="1.20.1330.10">
    <property type="entry name" value="f41 fragment of flagellin, N-terminal domain"/>
    <property type="match status" value="1"/>
</dbReference>
<dbReference type="NCBIfam" id="TIGR02550">
    <property type="entry name" value="flagell_flgL"/>
    <property type="match status" value="1"/>
</dbReference>
<evidence type="ECO:0000313" key="7">
    <source>
        <dbReference type="Proteomes" id="UP001084197"/>
    </source>
</evidence>
<comment type="subcellular location">
    <subcellularLocation>
        <location evidence="1">Bacterial flagellum</location>
    </subcellularLocation>
</comment>
<dbReference type="PANTHER" id="PTHR42792">
    <property type="entry name" value="FLAGELLIN"/>
    <property type="match status" value="1"/>
</dbReference>
<reference evidence="6" key="1">
    <citation type="submission" date="2022-11" db="EMBL/GenBank/DDBJ databases">
        <title>WGS of Natronobacillus azotifigens 24KS-1, an anaerobic diazotrophic haloalkaliphile from soda-rich habitats.</title>
        <authorList>
            <person name="Sorokin D.Y."/>
            <person name="Merkel A.Y."/>
        </authorList>
    </citation>
    <scope>NUCLEOTIDE SEQUENCE</scope>
    <source>
        <strain evidence="6">24KS-1</strain>
    </source>
</reference>
<dbReference type="InterPro" id="IPR001029">
    <property type="entry name" value="Flagellin_N"/>
</dbReference>
<evidence type="ECO:0000256" key="1">
    <source>
        <dbReference type="ARBA" id="ARBA00004365"/>
    </source>
</evidence>
<dbReference type="InterPro" id="IPR046358">
    <property type="entry name" value="Flagellin_C"/>
</dbReference>
<evidence type="ECO:0000256" key="2">
    <source>
        <dbReference type="ARBA" id="ARBA00005709"/>
    </source>
</evidence>
<keyword evidence="6" id="KW-0966">Cell projection</keyword>